<protein>
    <recommendedName>
        <fullName evidence="4">F-box domain-containing protein</fullName>
    </recommendedName>
</protein>
<evidence type="ECO:0000313" key="2">
    <source>
        <dbReference type="EMBL" id="KAG8468899.1"/>
    </source>
</evidence>
<comment type="caution">
    <text evidence="2">The sequence shown here is derived from an EMBL/GenBank/DDBJ whole genome shotgun (WGS) entry which is preliminary data.</text>
</comment>
<name>A0A8J5XR67_DIALT</name>
<gene>
    <name evidence="2" type="ORF">KFE25_007417</name>
</gene>
<dbReference type="Proteomes" id="UP000751190">
    <property type="component" value="Unassembled WGS sequence"/>
</dbReference>
<dbReference type="AlphaFoldDB" id="A0A8J5XR67"/>
<accession>A0A8J5XR67</accession>
<feature type="region of interest" description="Disordered" evidence="1">
    <location>
        <begin position="338"/>
        <end position="367"/>
    </location>
</feature>
<feature type="compositionally biased region" description="Low complexity" evidence="1">
    <location>
        <begin position="356"/>
        <end position="367"/>
    </location>
</feature>
<proteinExistence type="predicted"/>
<evidence type="ECO:0008006" key="4">
    <source>
        <dbReference type="Google" id="ProtNLM"/>
    </source>
</evidence>
<keyword evidence="3" id="KW-1185">Reference proteome</keyword>
<organism evidence="2 3">
    <name type="scientific">Diacronema lutheri</name>
    <name type="common">Unicellular marine alga</name>
    <name type="synonym">Monochrysis lutheri</name>
    <dbReference type="NCBI Taxonomy" id="2081491"/>
    <lineage>
        <taxon>Eukaryota</taxon>
        <taxon>Haptista</taxon>
        <taxon>Haptophyta</taxon>
        <taxon>Pavlovophyceae</taxon>
        <taxon>Pavlovales</taxon>
        <taxon>Pavlovaceae</taxon>
        <taxon>Diacronema</taxon>
    </lineage>
</organism>
<dbReference type="EMBL" id="JAGTXO010000003">
    <property type="protein sequence ID" value="KAG8468899.1"/>
    <property type="molecule type" value="Genomic_DNA"/>
</dbReference>
<evidence type="ECO:0000256" key="1">
    <source>
        <dbReference type="SAM" id="MobiDB-lite"/>
    </source>
</evidence>
<reference evidence="2" key="1">
    <citation type="submission" date="2021-05" db="EMBL/GenBank/DDBJ databases">
        <title>The genome of the haptophyte Pavlova lutheri (Diacronema luteri, Pavlovales) - a model for lipid biosynthesis in eukaryotic algae.</title>
        <authorList>
            <person name="Hulatt C.J."/>
            <person name="Posewitz M.C."/>
        </authorList>
    </citation>
    <scope>NUCLEOTIDE SEQUENCE</scope>
    <source>
        <strain evidence="2">NIVA-4/92</strain>
    </source>
</reference>
<evidence type="ECO:0000313" key="3">
    <source>
        <dbReference type="Proteomes" id="UP000751190"/>
    </source>
</evidence>
<sequence>MGVHELKPSDMTATRASLIQLLPVELQACVCHFLSDIALCALARVSKANAEIVRAQWQTRLHASSRAARSLRRADVSLGDRFALAGRVPERRLLEPLGRLGSRKALHMTLSVVCEMVKSGDYCPSPPSTLFAGGDLPAEAQLAVLGEAVGWRALYEAVHRWTCVSCDAPTPWLHSGRGLRLCIPCARGECPDQARSLADMPASEDARSARPKELLMVSCWFCARQPLAERTALRGGVFYGSLPVSAKLNGSSAPAVGAVAARGEHREEGVRSAKAQDTACAARVDVAAAPASDAARGAAPSLLLWGPKVDFLPWLAAQGEPAESEAAPSAAAAGAPAAAAAPAVEGTRHTQGEGEASASAMARGPAPGAAGIRGALAGCS</sequence>